<evidence type="ECO:0000313" key="9">
    <source>
        <dbReference type="EMBL" id="SHJ71674.1"/>
    </source>
</evidence>
<dbReference type="InterPro" id="IPR002033">
    <property type="entry name" value="TatC"/>
</dbReference>
<evidence type="ECO:0000256" key="8">
    <source>
        <dbReference type="SAM" id="MobiDB-lite"/>
    </source>
</evidence>
<feature type="transmembrane region" description="Helical" evidence="7">
    <location>
        <begin position="96"/>
        <end position="124"/>
    </location>
</feature>
<keyword evidence="5 7" id="KW-0811">Translocation</keyword>
<comment type="subunit">
    <text evidence="7">The Tat system comprises two distinct complexes: a TatABC complex, containing multiple copies of TatA, TatB and TatC subunits, and a separate TatA complex, containing only TatA subunits. Substrates initially bind to the TatABC complex, which probably triggers association of the separate TatA complex to form the active translocon.</text>
</comment>
<accession>A0A1M6LKH8</accession>
<dbReference type="Proteomes" id="UP000184512">
    <property type="component" value="Unassembled WGS sequence"/>
</dbReference>
<dbReference type="GO" id="GO:0033281">
    <property type="term" value="C:TAT protein transport complex"/>
    <property type="evidence" value="ECO:0007669"/>
    <property type="project" value="UniProtKB-UniRule"/>
</dbReference>
<dbReference type="GO" id="GO:0065002">
    <property type="term" value="P:intracellular protein transmembrane transport"/>
    <property type="evidence" value="ECO:0007669"/>
    <property type="project" value="TreeGrafter"/>
</dbReference>
<proteinExistence type="inferred from homology"/>
<evidence type="ECO:0000256" key="6">
    <source>
        <dbReference type="ARBA" id="ARBA00023136"/>
    </source>
</evidence>
<dbReference type="GO" id="GO:0043953">
    <property type="term" value="P:protein transport by the Tat complex"/>
    <property type="evidence" value="ECO:0007669"/>
    <property type="project" value="UniProtKB-UniRule"/>
</dbReference>
<feature type="region of interest" description="Disordered" evidence="8">
    <location>
        <begin position="1"/>
        <end position="21"/>
    </location>
</feature>
<evidence type="ECO:0000256" key="7">
    <source>
        <dbReference type="HAMAP-Rule" id="MF_00902"/>
    </source>
</evidence>
<sequence length="289" mass="31564">MSVATTDPAEKPRRFGWLRPPKGGPDGTMSLFDHLRELRYRVTVAAIGIIVGAIVSAMFYQQLVTFVLAPWARARRALEENLGAQTMIANNGVTQAFTVAVVLCVVGGIFFSAPVWLWQIWAFVAPGLVSKEKKYSLIFVGVSLPLFFAGCALGYIVWPKGIEVLLSFTPENQGITNILDVANFMQMEIKVMLVFGLSFLLPVVVVGLNMAGVLRGYQLKKARKFVVFGSVVLSAVATPTTDPFSMLALAVPITGMFLIAEVICVVWDKKRGITEEQAAEFVIDLDDGK</sequence>
<keyword evidence="7" id="KW-1003">Cell membrane</keyword>
<comment type="function">
    <text evidence="7">Part of the twin-arginine translocation (Tat) system that transports large folded proteins containing a characteristic twin-arginine motif in their signal peptide across membranes. Together with TatB, TatC is part of a receptor directly interacting with Tat signal peptides.</text>
</comment>
<comment type="subcellular location">
    <subcellularLocation>
        <location evidence="7">Cell membrane</location>
        <topology evidence="7">Multi-pass membrane protein</topology>
    </subcellularLocation>
    <subcellularLocation>
        <location evidence="1">Membrane</location>
        <topology evidence="1">Multi-pass membrane protein</topology>
    </subcellularLocation>
</comment>
<dbReference type="EMBL" id="FQZG01000072">
    <property type="protein sequence ID" value="SHJ71674.1"/>
    <property type="molecule type" value="Genomic_DNA"/>
</dbReference>
<reference evidence="9 10" key="1">
    <citation type="submission" date="2016-11" db="EMBL/GenBank/DDBJ databases">
        <authorList>
            <person name="Jaros S."/>
            <person name="Januszkiewicz K."/>
            <person name="Wedrychowicz H."/>
        </authorList>
    </citation>
    <scope>NUCLEOTIDE SEQUENCE [LARGE SCALE GENOMIC DNA]</scope>
    <source>
        <strain evidence="9 10">DSM 12906</strain>
    </source>
</reference>
<dbReference type="Pfam" id="PF00902">
    <property type="entry name" value="TatC"/>
    <property type="match status" value="1"/>
</dbReference>
<evidence type="ECO:0000256" key="3">
    <source>
        <dbReference type="ARBA" id="ARBA00022927"/>
    </source>
</evidence>
<evidence type="ECO:0000313" key="10">
    <source>
        <dbReference type="Proteomes" id="UP000184512"/>
    </source>
</evidence>
<dbReference type="RefSeq" id="WP_073189966.1">
    <property type="nucleotide sequence ID" value="NZ_FQZG01000072.1"/>
</dbReference>
<evidence type="ECO:0000256" key="4">
    <source>
        <dbReference type="ARBA" id="ARBA00022989"/>
    </source>
</evidence>
<protein>
    <recommendedName>
        <fullName evidence="7">Sec-independent protein translocase protein TatC</fullName>
    </recommendedName>
</protein>
<dbReference type="AlphaFoldDB" id="A0A1M6LKH8"/>
<keyword evidence="4 7" id="KW-1133">Transmembrane helix</keyword>
<dbReference type="STRING" id="1123357.SAMN02745244_03103"/>
<keyword evidence="2 7" id="KW-0812">Transmembrane</keyword>
<organism evidence="9 10">
    <name type="scientific">Tessaracoccus bendigoensis DSM 12906</name>
    <dbReference type="NCBI Taxonomy" id="1123357"/>
    <lineage>
        <taxon>Bacteria</taxon>
        <taxon>Bacillati</taxon>
        <taxon>Actinomycetota</taxon>
        <taxon>Actinomycetes</taxon>
        <taxon>Propionibacteriales</taxon>
        <taxon>Propionibacteriaceae</taxon>
        <taxon>Tessaracoccus</taxon>
    </lineage>
</organism>
<keyword evidence="10" id="KW-1185">Reference proteome</keyword>
<dbReference type="PRINTS" id="PR01840">
    <property type="entry name" value="TATCFAMILY"/>
</dbReference>
<feature type="transmembrane region" description="Helical" evidence="7">
    <location>
        <begin position="225"/>
        <end position="241"/>
    </location>
</feature>
<dbReference type="HAMAP" id="MF_00902">
    <property type="entry name" value="TatC"/>
    <property type="match status" value="1"/>
</dbReference>
<evidence type="ECO:0000256" key="2">
    <source>
        <dbReference type="ARBA" id="ARBA00022692"/>
    </source>
</evidence>
<evidence type="ECO:0000256" key="1">
    <source>
        <dbReference type="ARBA" id="ARBA00004141"/>
    </source>
</evidence>
<name>A0A1M6LKH8_9ACTN</name>
<feature type="transmembrane region" description="Helical" evidence="7">
    <location>
        <begin position="38"/>
        <end position="60"/>
    </location>
</feature>
<keyword evidence="7" id="KW-0813">Transport</keyword>
<feature type="transmembrane region" description="Helical" evidence="7">
    <location>
        <begin position="247"/>
        <end position="267"/>
    </location>
</feature>
<dbReference type="PANTHER" id="PTHR30371:SF0">
    <property type="entry name" value="SEC-INDEPENDENT PROTEIN TRANSLOCASE PROTEIN TATC, CHLOROPLASTIC-RELATED"/>
    <property type="match status" value="1"/>
</dbReference>
<dbReference type="GO" id="GO:0009977">
    <property type="term" value="F:proton motive force dependent protein transmembrane transporter activity"/>
    <property type="evidence" value="ECO:0007669"/>
    <property type="project" value="TreeGrafter"/>
</dbReference>
<dbReference type="PANTHER" id="PTHR30371">
    <property type="entry name" value="SEC-INDEPENDENT PROTEIN TRANSLOCASE PROTEIN TATC"/>
    <property type="match status" value="1"/>
</dbReference>
<evidence type="ECO:0000256" key="5">
    <source>
        <dbReference type="ARBA" id="ARBA00023010"/>
    </source>
</evidence>
<feature type="transmembrane region" description="Helical" evidence="7">
    <location>
        <begin position="191"/>
        <end position="213"/>
    </location>
</feature>
<comment type="similarity">
    <text evidence="7">Belongs to the TatC family.</text>
</comment>
<feature type="transmembrane region" description="Helical" evidence="7">
    <location>
        <begin position="136"/>
        <end position="158"/>
    </location>
</feature>
<gene>
    <name evidence="7" type="primary">tatC</name>
    <name evidence="9" type="ORF">SAMN02745244_03103</name>
</gene>
<dbReference type="NCBIfam" id="TIGR00945">
    <property type="entry name" value="tatC"/>
    <property type="match status" value="1"/>
</dbReference>
<keyword evidence="3 7" id="KW-0653">Protein transport</keyword>
<keyword evidence="6 7" id="KW-0472">Membrane</keyword>